<dbReference type="STRING" id="643674.PAEH1_00565"/>
<dbReference type="SUPFAM" id="SSF81296">
    <property type="entry name" value="E set domains"/>
    <property type="match status" value="1"/>
</dbReference>
<evidence type="ECO:0000313" key="5">
    <source>
        <dbReference type="Proteomes" id="UP000189369"/>
    </source>
</evidence>
<proteinExistence type="predicted"/>
<dbReference type="AlphaFoldDB" id="A0A1U9JX82"/>
<feature type="domain" description="Sulphur oxidation protein SoxZ" evidence="1">
    <location>
        <begin position="12"/>
        <end position="98"/>
    </location>
</feature>
<dbReference type="InterPro" id="IPR014756">
    <property type="entry name" value="Ig_E-set"/>
</dbReference>
<dbReference type="EMBL" id="DYTQ01000061">
    <property type="protein sequence ID" value="HJH23964.1"/>
    <property type="molecule type" value="Genomic_DNA"/>
</dbReference>
<sequence>MSKPRIWISNATPKKDELVRVRALVEHRMESGFRQHADGSVIARQIIHTFTAHLNDELLFSWSPETAVSQNPYIEFTFIAFASGELRLTWEDDEGEIIQGNAELTLSA</sequence>
<dbReference type="EMBL" id="CP019697">
    <property type="protein sequence ID" value="AQS50410.1"/>
    <property type="molecule type" value="Genomic_DNA"/>
</dbReference>
<dbReference type="Proteomes" id="UP000783934">
    <property type="component" value="Unassembled WGS sequence"/>
</dbReference>
<dbReference type="EMBL" id="JAATIZ010000004">
    <property type="protein sequence ID" value="NJB65877.1"/>
    <property type="molecule type" value="Genomic_DNA"/>
</dbReference>
<name>A0A1U9JX82_9BURK</name>
<protein>
    <submittedName>
        <fullName evidence="4">Sulfur-oxidizing protein SoxZ</fullName>
    </submittedName>
    <submittedName>
        <fullName evidence="2">Thiosulfate oxidation carrier complex protein SoxZ</fullName>
    </submittedName>
</protein>
<reference evidence="4 6" key="2">
    <citation type="submission" date="2020-03" db="EMBL/GenBank/DDBJ databases">
        <title>Genomic Encyclopedia of Type Strains, Phase IV (KMG-IV): sequencing the most valuable type-strain genomes for metagenomic binning, comparative biology and taxonomic classification.</title>
        <authorList>
            <person name="Goeker M."/>
        </authorList>
    </citation>
    <scope>NUCLEOTIDE SEQUENCE [LARGE SCALE GENOMIC DNA]</scope>
    <source>
        <strain evidence="4 6">DSM 26613</strain>
    </source>
</reference>
<evidence type="ECO:0000313" key="2">
    <source>
        <dbReference type="EMBL" id="AQS50410.1"/>
    </source>
</evidence>
<dbReference type="Proteomes" id="UP000700248">
    <property type="component" value="Unassembled WGS sequence"/>
</dbReference>
<evidence type="ECO:0000313" key="3">
    <source>
        <dbReference type="EMBL" id="HJH23964.1"/>
    </source>
</evidence>
<dbReference type="Pfam" id="PF08770">
    <property type="entry name" value="SoxZ"/>
    <property type="match status" value="1"/>
</dbReference>
<organism evidence="2 5">
    <name type="scientific">Paenalcaligenes hominis</name>
    <dbReference type="NCBI Taxonomy" id="643674"/>
    <lineage>
        <taxon>Bacteria</taxon>
        <taxon>Pseudomonadati</taxon>
        <taxon>Pseudomonadota</taxon>
        <taxon>Betaproteobacteria</taxon>
        <taxon>Burkholderiales</taxon>
        <taxon>Alcaligenaceae</taxon>
        <taxon>Paenalcaligenes</taxon>
    </lineage>
</organism>
<reference evidence="3" key="3">
    <citation type="journal article" date="2021" name="PeerJ">
        <title>Extensive microbial diversity within the chicken gut microbiome revealed by metagenomics and culture.</title>
        <authorList>
            <person name="Gilroy R."/>
            <person name="Ravi A."/>
            <person name="Getino M."/>
            <person name="Pursley I."/>
            <person name="Horton D.L."/>
            <person name="Alikhan N.F."/>
            <person name="Baker D."/>
            <person name="Gharbi K."/>
            <person name="Hall N."/>
            <person name="Watson M."/>
            <person name="Adriaenssens E.M."/>
            <person name="Foster-Nyarko E."/>
            <person name="Jarju S."/>
            <person name="Secka A."/>
            <person name="Antonio M."/>
            <person name="Oren A."/>
            <person name="Chaudhuri R.R."/>
            <person name="La Ragione R."/>
            <person name="Hildebrand F."/>
            <person name="Pallen M.J."/>
        </authorList>
    </citation>
    <scope>NUCLEOTIDE SEQUENCE</scope>
    <source>
        <strain evidence="3">CHK175-13533</strain>
    </source>
</reference>
<dbReference type="InterPro" id="IPR014880">
    <property type="entry name" value="SoxZ_dom"/>
</dbReference>
<evidence type="ECO:0000313" key="4">
    <source>
        <dbReference type="EMBL" id="NJB65877.1"/>
    </source>
</evidence>
<dbReference type="InterPro" id="IPR013783">
    <property type="entry name" value="Ig-like_fold"/>
</dbReference>
<dbReference type="Gene3D" id="2.60.40.10">
    <property type="entry name" value="Immunoglobulins"/>
    <property type="match status" value="1"/>
</dbReference>
<dbReference type="InterPro" id="IPR030995">
    <property type="entry name" value="SoxZ"/>
</dbReference>
<gene>
    <name evidence="3" type="primary">soxZ</name>
    <name evidence="4" type="ORF">GGR41_002132</name>
    <name evidence="3" type="ORF">K8U84_05345</name>
    <name evidence="2" type="ORF">PAEH1_00565</name>
</gene>
<dbReference type="RefSeq" id="WP_077732949.1">
    <property type="nucleotide sequence ID" value="NZ_BMCQ01000005.1"/>
</dbReference>
<dbReference type="NCBIfam" id="TIGR04490">
    <property type="entry name" value="SoxZ_true"/>
    <property type="match status" value="1"/>
</dbReference>
<evidence type="ECO:0000259" key="1">
    <source>
        <dbReference type="Pfam" id="PF08770"/>
    </source>
</evidence>
<dbReference type="Proteomes" id="UP000189369">
    <property type="component" value="Chromosome"/>
</dbReference>
<dbReference type="KEGG" id="phn:PAEH1_00565"/>
<dbReference type="OrthoDB" id="9795530at2"/>
<reference evidence="2 5" key="1">
    <citation type="submission" date="2017-01" db="EMBL/GenBank/DDBJ databases">
        <title>Complete Genome Sequence of Paenalcaligenes hominis, Isolated from a paraplegic Patient with neurogenic bladder.</title>
        <authorList>
            <person name="Mukhopadhyay R."/>
            <person name="Joaquin J."/>
            <person name="Hogue R."/>
            <person name="Kilaru A."/>
            <person name="Jospin G."/>
            <person name="Mars K."/>
            <person name="Eisen J.A."/>
            <person name="Chaturvedi V."/>
        </authorList>
    </citation>
    <scope>NUCLEOTIDE SEQUENCE [LARGE SCALE GENOMIC DNA]</scope>
    <source>
        <strain evidence="2 5">15S00501</strain>
    </source>
</reference>
<accession>A0A1U9JX82</accession>
<evidence type="ECO:0000313" key="6">
    <source>
        <dbReference type="Proteomes" id="UP000783934"/>
    </source>
</evidence>
<keyword evidence="6" id="KW-1185">Reference proteome</keyword>
<reference evidence="3" key="4">
    <citation type="submission" date="2021-09" db="EMBL/GenBank/DDBJ databases">
        <authorList>
            <person name="Gilroy R."/>
        </authorList>
    </citation>
    <scope>NUCLEOTIDE SEQUENCE</scope>
    <source>
        <strain evidence="3">CHK175-13533</strain>
    </source>
</reference>